<evidence type="ECO:0000313" key="13">
    <source>
        <dbReference type="EMBL" id="KTD24725.1"/>
    </source>
</evidence>
<dbReference type="Gene3D" id="3.40.50.720">
    <property type="entry name" value="NAD(P)-binding Rossmann-like Domain"/>
    <property type="match status" value="1"/>
</dbReference>
<evidence type="ECO:0000256" key="1">
    <source>
        <dbReference type="ARBA" id="ARBA00004141"/>
    </source>
</evidence>
<dbReference type="SUPFAM" id="SSF51735">
    <property type="entry name" value="NAD(P)-binding Rossmann-fold domains"/>
    <property type="match status" value="1"/>
</dbReference>
<evidence type="ECO:0000256" key="4">
    <source>
        <dbReference type="ARBA" id="ARBA00022538"/>
    </source>
</evidence>
<dbReference type="InterPro" id="IPR038770">
    <property type="entry name" value="Na+/solute_symporter_sf"/>
</dbReference>
<feature type="transmembrane region" description="Helical" evidence="10">
    <location>
        <begin position="215"/>
        <end position="233"/>
    </location>
</feature>
<keyword evidence="4" id="KW-0633">Potassium transport</keyword>
<dbReference type="InterPro" id="IPR006037">
    <property type="entry name" value="RCK_C"/>
</dbReference>
<feature type="transmembrane region" description="Helical" evidence="10">
    <location>
        <begin position="55"/>
        <end position="74"/>
    </location>
</feature>
<feature type="transmembrane region" description="Helical" evidence="10">
    <location>
        <begin position="239"/>
        <end position="259"/>
    </location>
</feature>
<evidence type="ECO:0000256" key="8">
    <source>
        <dbReference type="ARBA" id="ARBA00023065"/>
    </source>
</evidence>
<dbReference type="Pfam" id="PF02080">
    <property type="entry name" value="TrkA_C"/>
    <property type="match status" value="1"/>
</dbReference>
<dbReference type="GO" id="GO:0006813">
    <property type="term" value="P:potassium ion transport"/>
    <property type="evidence" value="ECO:0007669"/>
    <property type="project" value="UniProtKB-KW"/>
</dbReference>
<dbReference type="PROSITE" id="PS51201">
    <property type="entry name" value="RCK_N"/>
    <property type="match status" value="1"/>
</dbReference>
<keyword evidence="2" id="KW-0813">Transport</keyword>
<feature type="domain" description="RCK N-terminal" evidence="11">
    <location>
        <begin position="409"/>
        <end position="524"/>
    </location>
</feature>
<dbReference type="Proteomes" id="UP000054869">
    <property type="component" value="Unassembled WGS sequence"/>
</dbReference>
<dbReference type="eggNOG" id="COG1226">
    <property type="taxonomic scope" value="Bacteria"/>
</dbReference>
<dbReference type="SUPFAM" id="SSF116726">
    <property type="entry name" value="TrkA C-terminal domain-like"/>
    <property type="match status" value="1"/>
</dbReference>
<name>A0A0W0VX71_9GAMM</name>
<dbReference type="Pfam" id="PF00999">
    <property type="entry name" value="Na_H_Exchanger"/>
    <property type="match status" value="1"/>
</dbReference>
<dbReference type="Pfam" id="PF02254">
    <property type="entry name" value="TrkA_N"/>
    <property type="match status" value="1"/>
</dbReference>
<feature type="transmembrane region" description="Helical" evidence="10">
    <location>
        <begin position="6"/>
        <end position="23"/>
    </location>
</feature>
<dbReference type="Gene3D" id="3.30.70.1450">
    <property type="entry name" value="Regulator of K+ conductance, C-terminal domain"/>
    <property type="match status" value="1"/>
</dbReference>
<dbReference type="PATRIC" id="fig|45067.4.peg.442"/>
<feature type="transmembrane region" description="Helical" evidence="10">
    <location>
        <begin position="116"/>
        <end position="134"/>
    </location>
</feature>
<feature type="transmembrane region" description="Helical" evidence="10">
    <location>
        <begin position="330"/>
        <end position="350"/>
    </location>
</feature>
<feature type="transmembrane region" description="Helical" evidence="10">
    <location>
        <begin position="295"/>
        <end position="318"/>
    </location>
</feature>
<evidence type="ECO:0000256" key="7">
    <source>
        <dbReference type="ARBA" id="ARBA00022989"/>
    </source>
</evidence>
<comment type="subcellular location">
    <subcellularLocation>
        <location evidence="1">Membrane</location>
        <topology evidence="1">Multi-pass membrane protein</topology>
    </subcellularLocation>
</comment>
<keyword evidence="3" id="KW-0050">Antiport</keyword>
<dbReference type="STRING" id="45067.Llan_0419"/>
<dbReference type="InterPro" id="IPR006153">
    <property type="entry name" value="Cation/H_exchanger_TM"/>
</dbReference>
<keyword evidence="6" id="KW-0630">Potassium</keyword>
<dbReference type="GO" id="GO:1902600">
    <property type="term" value="P:proton transmembrane transport"/>
    <property type="evidence" value="ECO:0007669"/>
    <property type="project" value="InterPro"/>
</dbReference>
<keyword evidence="14" id="KW-1185">Reference proteome</keyword>
<evidence type="ECO:0000259" key="11">
    <source>
        <dbReference type="PROSITE" id="PS51201"/>
    </source>
</evidence>
<dbReference type="GO" id="GO:0008324">
    <property type="term" value="F:monoatomic cation transmembrane transporter activity"/>
    <property type="evidence" value="ECO:0007669"/>
    <property type="project" value="InterPro"/>
</dbReference>
<dbReference type="eggNOG" id="COG0475">
    <property type="taxonomic scope" value="Bacteria"/>
</dbReference>
<accession>A0A0W0VX71</accession>
<evidence type="ECO:0000256" key="6">
    <source>
        <dbReference type="ARBA" id="ARBA00022958"/>
    </source>
</evidence>
<keyword evidence="9 10" id="KW-0472">Membrane</keyword>
<proteinExistence type="predicted"/>
<sequence length="654" mass="72003">MPHPILETVLVVLLTVLLVNIFFRPFRLPLTLGYLVVGVLVGPHVFALIPDTQAIASIAEFGVVLLMFTVGLEFSFPQLLTLKYSVFVLGVLQVIMSIMITVVVGLWLQMTITESIVIGCVVAMSSTALVVKLLSENFEIHAKHGLTAIGILLFQDLAVIPVLVTIASLSGLNGQSLSISLLSALLKGLIAIFVIIGLGRWLLRPLFHLIASTRIVELFTLSVLFVAIGSAWLTSVLGMTLALGAFLSGIMLGETQFRHQIKSEIRPFRDVLLGLFFVSIGMLANVTTWGDTWDWILLLLIALIVGKSLLIISLCWLVRYDIETAIRTGLILGQGGEFGFAILALALSTQLLPMDYGQVVLGALIISFALGPIIIRHNQRIATFFLPKSRQWDQEQIVTRIKEIADDLADHVIICGFGRVGQNVARFLNKMNIAYLGFDLDPTIIHNTTLAGEPSIYGNVTHPDVLKAAKPEKAAAVVISFDNIQASLSVLAHLQDLKIPILVRCKDEAEFELLRDQGATRIVTEVFEESLTLANYLLQILHVPKAKINMLLQEARENNYEILAQIFPGSILEEPFEENLIYEHLRPTFLPESAYAVAKTLGELKLPQVDVVTIRRDKDQIKPTPTIKLRAGDILILYGLPTNLDEAEKVLLVG</sequence>
<comment type="caution">
    <text evidence="13">The sequence shown here is derived from an EMBL/GenBank/DDBJ whole genome shotgun (WGS) entry which is preliminary data.</text>
</comment>
<evidence type="ECO:0000256" key="2">
    <source>
        <dbReference type="ARBA" id="ARBA00022448"/>
    </source>
</evidence>
<feature type="domain" description="RCK C-terminal" evidence="12">
    <location>
        <begin position="571"/>
        <end position="653"/>
    </location>
</feature>
<keyword evidence="5 10" id="KW-0812">Transmembrane</keyword>
<reference evidence="13 14" key="1">
    <citation type="submission" date="2015-11" db="EMBL/GenBank/DDBJ databases">
        <title>Genomic analysis of 38 Legionella species identifies large and diverse effector repertoires.</title>
        <authorList>
            <person name="Burstein D."/>
            <person name="Amaro F."/>
            <person name="Zusman T."/>
            <person name="Lifshitz Z."/>
            <person name="Cohen O."/>
            <person name="Gilbert J.A."/>
            <person name="Pupko T."/>
            <person name="Shuman H.A."/>
            <person name="Segal G."/>
        </authorList>
    </citation>
    <scope>NUCLEOTIDE SEQUENCE [LARGE SCALE GENOMIC DNA]</scope>
    <source>
        <strain evidence="13 14">ATCC 49751</strain>
    </source>
</reference>
<evidence type="ECO:0000256" key="5">
    <source>
        <dbReference type="ARBA" id="ARBA00022692"/>
    </source>
</evidence>
<dbReference type="PANTHER" id="PTHR46157:SF4">
    <property type="entry name" value="K(+) EFFLUX ANTIPORTER 3, CHLOROPLASTIC"/>
    <property type="match status" value="1"/>
</dbReference>
<dbReference type="PANTHER" id="PTHR46157">
    <property type="entry name" value="K(+) EFFLUX ANTIPORTER 3, CHLOROPLASTIC"/>
    <property type="match status" value="1"/>
</dbReference>
<keyword evidence="7 10" id="KW-1133">Transmembrane helix</keyword>
<dbReference type="AlphaFoldDB" id="A0A0W0VX71"/>
<feature type="transmembrane region" description="Helical" evidence="10">
    <location>
        <begin position="146"/>
        <end position="169"/>
    </location>
</feature>
<dbReference type="PROSITE" id="PS51202">
    <property type="entry name" value="RCK_C"/>
    <property type="match status" value="1"/>
</dbReference>
<protein>
    <submittedName>
        <fullName evidence="13">Glutathione-regulated potassium efflux system</fullName>
    </submittedName>
</protein>
<evidence type="ECO:0000256" key="9">
    <source>
        <dbReference type="ARBA" id="ARBA00023136"/>
    </source>
</evidence>
<dbReference type="EMBL" id="LNYI01000009">
    <property type="protein sequence ID" value="KTD24725.1"/>
    <property type="molecule type" value="Genomic_DNA"/>
</dbReference>
<dbReference type="InterPro" id="IPR036291">
    <property type="entry name" value="NAD(P)-bd_dom_sf"/>
</dbReference>
<evidence type="ECO:0000256" key="10">
    <source>
        <dbReference type="SAM" id="Phobius"/>
    </source>
</evidence>
<gene>
    <name evidence="13" type="primary">kefC_1</name>
    <name evidence="13" type="ORF">Llan_0419</name>
</gene>
<evidence type="ECO:0000313" key="14">
    <source>
        <dbReference type="Proteomes" id="UP000054869"/>
    </source>
</evidence>
<feature type="transmembrane region" description="Helical" evidence="10">
    <location>
        <begin position="271"/>
        <end position="289"/>
    </location>
</feature>
<feature type="transmembrane region" description="Helical" evidence="10">
    <location>
        <begin position="356"/>
        <end position="375"/>
    </location>
</feature>
<dbReference type="OrthoDB" id="9781411at2"/>
<dbReference type="Gene3D" id="1.20.1530.20">
    <property type="match status" value="1"/>
</dbReference>
<dbReference type="GO" id="GO:0015297">
    <property type="term" value="F:antiporter activity"/>
    <property type="evidence" value="ECO:0007669"/>
    <property type="project" value="UniProtKB-KW"/>
</dbReference>
<dbReference type="InterPro" id="IPR003148">
    <property type="entry name" value="RCK_N"/>
</dbReference>
<feature type="transmembrane region" description="Helical" evidence="10">
    <location>
        <begin position="86"/>
        <end position="110"/>
    </location>
</feature>
<keyword evidence="8" id="KW-0406">Ion transport</keyword>
<dbReference type="GO" id="GO:0005886">
    <property type="term" value="C:plasma membrane"/>
    <property type="evidence" value="ECO:0007669"/>
    <property type="project" value="TreeGrafter"/>
</dbReference>
<dbReference type="InterPro" id="IPR036721">
    <property type="entry name" value="RCK_C_sf"/>
</dbReference>
<feature type="transmembrane region" description="Helical" evidence="10">
    <location>
        <begin position="181"/>
        <end position="203"/>
    </location>
</feature>
<feature type="transmembrane region" description="Helical" evidence="10">
    <location>
        <begin position="30"/>
        <end position="49"/>
    </location>
</feature>
<dbReference type="RefSeq" id="WP_028373734.1">
    <property type="nucleotide sequence ID" value="NZ_CAAAJD010000024.1"/>
</dbReference>
<evidence type="ECO:0000256" key="3">
    <source>
        <dbReference type="ARBA" id="ARBA00022449"/>
    </source>
</evidence>
<evidence type="ECO:0000259" key="12">
    <source>
        <dbReference type="PROSITE" id="PS51202"/>
    </source>
</evidence>
<organism evidence="13 14">
    <name type="scientific">Legionella lansingensis</name>
    <dbReference type="NCBI Taxonomy" id="45067"/>
    <lineage>
        <taxon>Bacteria</taxon>
        <taxon>Pseudomonadati</taxon>
        <taxon>Pseudomonadota</taxon>
        <taxon>Gammaproteobacteria</taxon>
        <taxon>Legionellales</taxon>
        <taxon>Legionellaceae</taxon>
        <taxon>Legionella</taxon>
    </lineage>
</organism>